<sequence>MTSIIRMTVLSGGQDEGPPCYLLQVDEFNFLLDCGWDENFDMEMMERVKRHIHQIDAVLLSHPDLLHLGAIPYLVGKCQLKCPIYATVPVHKMGQMFMYDLFLSRNDYEDFDLFSLDDIDDAFSRITALKYSQHVHLTGKGNGLTITPYAAGHMVGGTIWKIIKDGEEDIIYAVDYNHKKERHLNGSVLETLTHPSLLITDAYNAQYNQAKRRDRDQKLISRVLNALRSGGNVLIAVDTAGRVLELSLLLDHLWRKDPGLSAYPIALLNHVSYNVVEFAKSQVEWMCDKVLVAFEDNRNNPFQFKYIQLCHSLNELSGLPEPKVVLASSPDLTCGFARDLFLQWAGNSKNLTIFTGRSSPGTLGRHILDERPQSIDVTVKTRVELSGNELEEYLQKEREKEKVKELDGLKFVTIDSDDELTTITGGYHTGKVKRDLMIKDDDRRSSFFKKAVVHPMYPFSETRIKWDEYGEIINPEDFTLIDVSEEDKPKKVTHSDRHYFLNKGNPKIPTKCVSFLKHIDINCRISLIDFEGRSDGESIRNILSLVNPRHLVLVRGSSAAVQELGNFCRQSKEMGVRKVFTPVVGQTVDATFESHLYQVRLRDSLVSSLYYCNAKDAELAWVDGRVTVTAKGHERLLDKNNKNEDEAMDTDNTSITEAVVPILEPLLQSEIPGHKSVFINDPRLSDLKQTLTKAGIQAEFVGGVIVCNDKIAVRRTETGKITLEGAICNDYYTVRDILYQQYAII</sequence>
<dbReference type="HOGENOM" id="CLU_002227_1_1_1"/>
<dbReference type="InterPro" id="IPR035639">
    <property type="entry name" value="CPSF2_MBL"/>
</dbReference>
<evidence type="ECO:0000256" key="5">
    <source>
        <dbReference type="ARBA" id="ARBA00023242"/>
    </source>
</evidence>
<feature type="domain" description="Metallo-beta-lactamase" evidence="7">
    <location>
        <begin position="17"/>
        <end position="227"/>
    </location>
</feature>
<dbReference type="PANTHER" id="PTHR45922:SF1">
    <property type="entry name" value="CLEAVAGE AND POLYADENYLATION SPECIFICITY FACTOR SUBUNIT 2"/>
    <property type="match status" value="1"/>
</dbReference>
<gene>
    <name evidence="9" type="ORF">TRIADDRAFT_30006</name>
</gene>
<evidence type="ECO:0000259" key="7">
    <source>
        <dbReference type="SMART" id="SM00849"/>
    </source>
</evidence>
<reference evidence="9 10" key="1">
    <citation type="journal article" date="2008" name="Nature">
        <title>The Trichoplax genome and the nature of placozoans.</title>
        <authorList>
            <person name="Srivastava M."/>
            <person name="Begovic E."/>
            <person name="Chapman J."/>
            <person name="Putnam N.H."/>
            <person name="Hellsten U."/>
            <person name="Kawashima T."/>
            <person name="Kuo A."/>
            <person name="Mitros T."/>
            <person name="Salamov A."/>
            <person name="Carpenter M.L."/>
            <person name="Signorovitch A.Y."/>
            <person name="Moreno M.A."/>
            <person name="Kamm K."/>
            <person name="Grimwood J."/>
            <person name="Schmutz J."/>
            <person name="Shapiro H."/>
            <person name="Grigoriev I.V."/>
            <person name="Buss L.W."/>
            <person name="Schierwater B."/>
            <person name="Dellaporta S.L."/>
            <person name="Rokhsar D.S."/>
        </authorList>
    </citation>
    <scope>NUCLEOTIDE SEQUENCE [LARGE SCALE GENOMIC DNA]</scope>
    <source>
        <strain evidence="9 10">Grell-BS-1999</strain>
    </source>
</reference>
<dbReference type="SUPFAM" id="SSF56281">
    <property type="entry name" value="Metallo-hydrolase/oxidoreductase"/>
    <property type="match status" value="1"/>
</dbReference>
<dbReference type="InterPro" id="IPR001279">
    <property type="entry name" value="Metallo-B-lactamas"/>
</dbReference>
<proteinExistence type="inferred from homology"/>
<dbReference type="Pfam" id="PF07521">
    <property type="entry name" value="RMMBL"/>
    <property type="match status" value="1"/>
</dbReference>
<keyword evidence="5 6" id="KW-0539">Nucleus</keyword>
<dbReference type="GeneID" id="6756961"/>
<keyword evidence="4 6" id="KW-0694">RNA-binding</keyword>
<organism evidence="9 10">
    <name type="scientific">Trichoplax adhaerens</name>
    <name type="common">Trichoplax reptans</name>
    <dbReference type="NCBI Taxonomy" id="10228"/>
    <lineage>
        <taxon>Eukaryota</taxon>
        <taxon>Metazoa</taxon>
        <taxon>Placozoa</taxon>
        <taxon>Uniplacotomia</taxon>
        <taxon>Trichoplacea</taxon>
        <taxon>Trichoplacidae</taxon>
        <taxon>Trichoplax</taxon>
    </lineage>
</organism>
<dbReference type="InParanoid" id="B3S6C6"/>
<dbReference type="OMA" id="QSRHNME"/>
<dbReference type="KEGG" id="tad:TRIADDRAFT_30006"/>
<accession>B3S6C6</accession>
<name>B3S6C6_TRIAD</name>
<dbReference type="SMART" id="SM01027">
    <property type="entry name" value="Beta-Casp"/>
    <property type="match status" value="1"/>
</dbReference>
<dbReference type="InterPro" id="IPR011108">
    <property type="entry name" value="RMMBL"/>
</dbReference>
<dbReference type="RefSeq" id="XP_002115881.1">
    <property type="nucleotide sequence ID" value="XM_002115845.1"/>
</dbReference>
<evidence type="ECO:0000256" key="6">
    <source>
        <dbReference type="RuleBase" id="RU365006"/>
    </source>
</evidence>
<evidence type="ECO:0000256" key="4">
    <source>
        <dbReference type="ARBA" id="ARBA00022884"/>
    </source>
</evidence>
<dbReference type="Proteomes" id="UP000009022">
    <property type="component" value="Unassembled WGS sequence"/>
</dbReference>
<keyword evidence="10" id="KW-1185">Reference proteome</keyword>
<dbReference type="InterPro" id="IPR027075">
    <property type="entry name" value="CPSF2"/>
</dbReference>
<evidence type="ECO:0000313" key="9">
    <source>
        <dbReference type="EMBL" id="EDV21733.1"/>
    </source>
</evidence>
<feature type="domain" description="Beta-Casp" evidence="8">
    <location>
        <begin position="243"/>
        <end position="367"/>
    </location>
</feature>
<dbReference type="Gene3D" id="3.60.15.10">
    <property type="entry name" value="Ribonuclease Z/Hydroxyacylglutathione hydrolase-like"/>
    <property type="match status" value="1"/>
</dbReference>
<dbReference type="GO" id="GO:0006398">
    <property type="term" value="P:mRNA 3'-end processing by stem-loop binding and cleavage"/>
    <property type="evidence" value="ECO:0000318"/>
    <property type="project" value="GO_Central"/>
</dbReference>
<dbReference type="CDD" id="cd16293">
    <property type="entry name" value="CPSF2-like_MBL-fold"/>
    <property type="match status" value="1"/>
</dbReference>
<dbReference type="Pfam" id="PF10996">
    <property type="entry name" value="Beta-Casp"/>
    <property type="match status" value="1"/>
</dbReference>
<dbReference type="CTD" id="6756961"/>
<dbReference type="OrthoDB" id="64353at2759"/>
<dbReference type="FunFam" id="3.60.15.10:FF:000008">
    <property type="entry name" value="Cleavage and polyadenylation specificity factor subunit 2"/>
    <property type="match status" value="1"/>
</dbReference>
<evidence type="ECO:0000256" key="1">
    <source>
        <dbReference type="ARBA" id="ARBA00004123"/>
    </source>
</evidence>
<dbReference type="GO" id="GO:0005847">
    <property type="term" value="C:mRNA cleavage and polyadenylation specificity factor complex"/>
    <property type="evidence" value="ECO:0000318"/>
    <property type="project" value="GO_Central"/>
</dbReference>
<dbReference type="STRING" id="10228.B3S6C6"/>
<dbReference type="SMART" id="SM00849">
    <property type="entry name" value="Lactamase_B"/>
    <property type="match status" value="1"/>
</dbReference>
<protein>
    <recommendedName>
        <fullName evidence="6">Cleavage and polyadenylation specificity factor subunit 2</fullName>
    </recommendedName>
    <alternativeName>
        <fullName evidence="6">Cleavage and polyadenylation specificity factor 100 kDa subunit</fullName>
    </alternativeName>
</protein>
<keyword evidence="3 6" id="KW-0507">mRNA processing</keyword>
<dbReference type="Pfam" id="PF13299">
    <property type="entry name" value="CPSF100_C"/>
    <property type="match status" value="1"/>
</dbReference>
<dbReference type="Pfam" id="PF16661">
    <property type="entry name" value="Lactamase_B_6"/>
    <property type="match status" value="1"/>
</dbReference>
<dbReference type="InterPro" id="IPR025069">
    <property type="entry name" value="Cpsf2_C"/>
</dbReference>
<dbReference type="PANTHER" id="PTHR45922">
    <property type="entry name" value="CLEAVAGE AND POLYADENYLATION SPECIFICITY FACTOR SUBUNIT 2"/>
    <property type="match status" value="1"/>
</dbReference>
<evidence type="ECO:0000259" key="8">
    <source>
        <dbReference type="SMART" id="SM01027"/>
    </source>
</evidence>
<evidence type="ECO:0000256" key="2">
    <source>
        <dbReference type="ARBA" id="ARBA00010624"/>
    </source>
</evidence>
<dbReference type="EMBL" id="DS985252">
    <property type="protein sequence ID" value="EDV21733.1"/>
    <property type="molecule type" value="Genomic_DNA"/>
</dbReference>
<dbReference type="PhylomeDB" id="B3S6C6"/>
<dbReference type="InterPro" id="IPR022712">
    <property type="entry name" value="Beta_Casp"/>
</dbReference>
<dbReference type="InterPro" id="IPR036866">
    <property type="entry name" value="RibonucZ/Hydroxyglut_hydro"/>
</dbReference>
<dbReference type="FunCoup" id="B3S6C6">
    <property type="interactions" value="2299"/>
</dbReference>
<comment type="subcellular location">
    <subcellularLocation>
        <location evidence="1 6">Nucleus</location>
    </subcellularLocation>
</comment>
<comment type="similarity">
    <text evidence="2 6">Belongs to the metallo-beta-lactamase superfamily. RNA-metabolizing metallo-beta-lactamase-like family. CPSF2/YSH1 subfamily.</text>
</comment>
<evidence type="ECO:0000256" key="3">
    <source>
        <dbReference type="ARBA" id="ARBA00022664"/>
    </source>
</evidence>
<evidence type="ECO:0000313" key="10">
    <source>
        <dbReference type="Proteomes" id="UP000009022"/>
    </source>
</evidence>
<dbReference type="AlphaFoldDB" id="B3S6C6"/>
<dbReference type="GO" id="GO:0003723">
    <property type="term" value="F:RNA binding"/>
    <property type="evidence" value="ECO:0000318"/>
    <property type="project" value="GO_Central"/>
</dbReference>
<dbReference type="eggNOG" id="KOG1135">
    <property type="taxonomic scope" value="Eukaryota"/>
</dbReference>